<gene>
    <name evidence="1" type="ORF">C8N46_11199</name>
</gene>
<name>A0A2T6BSH3_9FLAO</name>
<protein>
    <submittedName>
        <fullName evidence="1">Uncharacterized protein</fullName>
    </submittedName>
</protein>
<reference evidence="1 2" key="1">
    <citation type="submission" date="2018-04" db="EMBL/GenBank/DDBJ databases">
        <title>Genomic Encyclopedia of Archaeal and Bacterial Type Strains, Phase II (KMG-II): from individual species to whole genera.</title>
        <authorList>
            <person name="Goeker M."/>
        </authorList>
    </citation>
    <scope>NUCLEOTIDE SEQUENCE [LARGE SCALE GENOMIC DNA]</scope>
    <source>
        <strain evidence="1 2">DSM 25731</strain>
    </source>
</reference>
<dbReference type="EMBL" id="QBKT01000011">
    <property type="protein sequence ID" value="PTX59030.1"/>
    <property type="molecule type" value="Genomic_DNA"/>
</dbReference>
<sequence>MVDKLQEFEITNTENITGGATATEYIILL</sequence>
<keyword evidence="2" id="KW-1185">Reference proteome</keyword>
<comment type="caution">
    <text evidence="1">The sequence shown here is derived from an EMBL/GenBank/DDBJ whole genome shotgun (WGS) entry which is preliminary data.</text>
</comment>
<proteinExistence type="predicted"/>
<dbReference type="Proteomes" id="UP000244090">
    <property type="component" value="Unassembled WGS sequence"/>
</dbReference>
<dbReference type="AlphaFoldDB" id="A0A2T6BSH3"/>
<accession>A0A2T6BSH3</accession>
<evidence type="ECO:0000313" key="2">
    <source>
        <dbReference type="Proteomes" id="UP000244090"/>
    </source>
</evidence>
<organism evidence="1 2">
    <name type="scientific">Kordia periserrulae</name>
    <dbReference type="NCBI Taxonomy" id="701523"/>
    <lineage>
        <taxon>Bacteria</taxon>
        <taxon>Pseudomonadati</taxon>
        <taxon>Bacteroidota</taxon>
        <taxon>Flavobacteriia</taxon>
        <taxon>Flavobacteriales</taxon>
        <taxon>Flavobacteriaceae</taxon>
        <taxon>Kordia</taxon>
    </lineage>
</organism>
<evidence type="ECO:0000313" key="1">
    <source>
        <dbReference type="EMBL" id="PTX59030.1"/>
    </source>
</evidence>